<keyword evidence="9 20" id="KW-0732">Signal</keyword>
<feature type="compositionally biased region" description="Basic residues" evidence="18">
    <location>
        <begin position="260"/>
        <end position="276"/>
    </location>
</feature>
<dbReference type="PROSITE" id="PS51914">
    <property type="entry name" value="MRH"/>
    <property type="match status" value="1"/>
</dbReference>
<comment type="subcellular location">
    <subcellularLocation>
        <location evidence="2">Cytoplasmic vesicle membrane</location>
        <topology evidence="2">Single-pass type I membrane protein</topology>
    </subcellularLocation>
    <subcellularLocation>
        <location evidence="3">Golgi apparatus membrane</location>
    </subcellularLocation>
    <subcellularLocation>
        <location evidence="1">Mitochondrion membrane</location>
        <topology evidence="1">Single-pass membrane protein</topology>
    </subcellularLocation>
    <subcellularLocation>
        <location evidence="4">Preautophagosomal structure membrane</location>
        <topology evidence="4">Single-pass type I membrane protein</topology>
    </subcellularLocation>
</comment>
<feature type="transmembrane region" description="Helical" evidence="19">
    <location>
        <begin position="383"/>
        <end position="404"/>
    </location>
</feature>
<keyword evidence="16" id="KW-1015">Disulfide bond</keyword>
<evidence type="ECO:0000256" key="18">
    <source>
        <dbReference type="SAM" id="MobiDB-lite"/>
    </source>
</evidence>
<evidence type="ECO:0000256" key="6">
    <source>
        <dbReference type="ARBA" id="ARBA00013776"/>
    </source>
</evidence>
<evidence type="ECO:0000313" key="22">
    <source>
        <dbReference type="EMBL" id="CAD9059986.1"/>
    </source>
</evidence>
<dbReference type="SUPFAM" id="SSF50911">
    <property type="entry name" value="Mannose 6-phosphate receptor domain"/>
    <property type="match status" value="1"/>
</dbReference>
<feature type="domain" description="MRH" evidence="21">
    <location>
        <begin position="70"/>
        <end position="222"/>
    </location>
</feature>
<keyword evidence="17" id="KW-0968">Cytoplasmic vesicle</keyword>
<feature type="region of interest" description="Disordered" evidence="18">
    <location>
        <begin position="256"/>
        <end position="276"/>
    </location>
</feature>
<evidence type="ECO:0000256" key="19">
    <source>
        <dbReference type="SAM" id="Phobius"/>
    </source>
</evidence>
<evidence type="ECO:0000256" key="9">
    <source>
        <dbReference type="ARBA" id="ARBA00022729"/>
    </source>
</evidence>
<evidence type="ECO:0000256" key="8">
    <source>
        <dbReference type="ARBA" id="ARBA00022692"/>
    </source>
</evidence>
<sequence>MQKMKALLGLTLVAIASVASLANEAGDLSSWHTSEHHHDSQQPHYLQHGIPEHEAYLKKLEAPAVRNGKHPCIVEWSSPFNHYTWNLCGVERAGEFERCMAGNATETFCYRFAVFRDLNEACDGMATPAMESKTNTAGFHGCRLLGHVGHMDLRPIDHYMATRGLELTYFDGDPYQHTSEHHRVSIHFKCDPSRPEGLFDAVDGRGSAHYTFELRGPAGCPLIFLPGHQLTDADYQTILSYQPTTQQPFYYAYNVNQHPHGPHHPHHPHTMPQHHHIERRLEEGHHAHHEGSPHMAVAHLEGDQHAHHQHQPHHGHHPNLHMVHGVAPGEESYIATGESHHPYHHHHAMHPSHGYFRHHGEHHGHHSHHHVTPHSGRRRLGPATFLLICVLVAAALYVSIGIYLKQERHNARGIDMIPNVAFWLEFPSLVRDGVLYMSQGVSDRLWMARMWLFDEDLEEKARLANKYNETSRANAQRSNPERDTFNYYVPSTQ</sequence>
<evidence type="ECO:0000259" key="21">
    <source>
        <dbReference type="PROSITE" id="PS51914"/>
    </source>
</evidence>
<evidence type="ECO:0000256" key="11">
    <source>
        <dbReference type="ARBA" id="ARBA00022989"/>
    </source>
</evidence>
<dbReference type="GO" id="GO:0031966">
    <property type="term" value="C:mitochondrial membrane"/>
    <property type="evidence" value="ECO:0007669"/>
    <property type="project" value="UniProtKB-SubCell"/>
</dbReference>
<evidence type="ECO:0000256" key="1">
    <source>
        <dbReference type="ARBA" id="ARBA00004304"/>
    </source>
</evidence>
<dbReference type="InterPro" id="IPR044865">
    <property type="entry name" value="MRH_dom"/>
</dbReference>
<feature type="chain" id="PRO_5031051680" description="Autophagy-related protein 27" evidence="20">
    <location>
        <begin position="23"/>
        <end position="493"/>
    </location>
</feature>
<evidence type="ECO:0000256" key="20">
    <source>
        <dbReference type="SAM" id="SignalP"/>
    </source>
</evidence>
<organism evidence="22">
    <name type="scientific">Vitrella brassicaformis</name>
    <dbReference type="NCBI Taxonomy" id="1169539"/>
    <lineage>
        <taxon>Eukaryota</taxon>
        <taxon>Sar</taxon>
        <taxon>Alveolata</taxon>
        <taxon>Colpodellida</taxon>
        <taxon>Vitrellaceae</taxon>
        <taxon>Vitrella</taxon>
    </lineage>
</organism>
<dbReference type="InterPro" id="IPR009011">
    <property type="entry name" value="Man6P_isomerase_rcpt-bd_dom_sf"/>
</dbReference>
<evidence type="ECO:0000256" key="10">
    <source>
        <dbReference type="ARBA" id="ARBA00022927"/>
    </source>
</evidence>
<gene>
    <name evidence="22" type="ORF">VBRA1451_LOCUS15056</name>
</gene>
<evidence type="ECO:0000256" key="13">
    <source>
        <dbReference type="ARBA" id="ARBA00023034"/>
    </source>
</evidence>
<accession>A0A7S1P6P2</accession>
<evidence type="ECO:0000256" key="14">
    <source>
        <dbReference type="ARBA" id="ARBA00023128"/>
    </source>
</evidence>
<dbReference type="GO" id="GO:0000139">
    <property type="term" value="C:Golgi membrane"/>
    <property type="evidence" value="ECO:0007669"/>
    <property type="project" value="UniProtKB-SubCell"/>
</dbReference>
<reference evidence="22" key="1">
    <citation type="submission" date="2021-01" db="EMBL/GenBank/DDBJ databases">
        <authorList>
            <person name="Corre E."/>
            <person name="Pelletier E."/>
            <person name="Niang G."/>
            <person name="Scheremetjew M."/>
            <person name="Finn R."/>
            <person name="Kale V."/>
            <person name="Holt S."/>
            <person name="Cochrane G."/>
            <person name="Meng A."/>
            <person name="Brown T."/>
            <person name="Cohen L."/>
        </authorList>
    </citation>
    <scope>NUCLEOTIDE SEQUENCE</scope>
    <source>
        <strain evidence="22">CCMP3346</strain>
    </source>
</reference>
<dbReference type="GO" id="GO:0034045">
    <property type="term" value="C:phagophore assembly site membrane"/>
    <property type="evidence" value="ECO:0007669"/>
    <property type="project" value="UniProtKB-SubCell"/>
</dbReference>
<evidence type="ECO:0000256" key="7">
    <source>
        <dbReference type="ARBA" id="ARBA00022448"/>
    </source>
</evidence>
<evidence type="ECO:0000256" key="5">
    <source>
        <dbReference type="ARBA" id="ARBA00005363"/>
    </source>
</evidence>
<dbReference type="GO" id="GO:0015031">
    <property type="term" value="P:protein transport"/>
    <property type="evidence" value="ECO:0007669"/>
    <property type="project" value="UniProtKB-KW"/>
</dbReference>
<evidence type="ECO:0000256" key="12">
    <source>
        <dbReference type="ARBA" id="ARBA00023006"/>
    </source>
</evidence>
<keyword evidence="8 19" id="KW-0812">Transmembrane</keyword>
<dbReference type="InterPro" id="IPR018939">
    <property type="entry name" value="Autophagy-rel_prot_27"/>
</dbReference>
<keyword evidence="12" id="KW-0072">Autophagy</keyword>
<dbReference type="GO" id="GO:0010008">
    <property type="term" value="C:endosome membrane"/>
    <property type="evidence" value="ECO:0007669"/>
    <property type="project" value="UniProtKB-SubCell"/>
</dbReference>
<proteinExistence type="inferred from homology"/>
<comment type="similarity">
    <text evidence="5">Belongs to the ATG27 family.</text>
</comment>
<dbReference type="GO" id="GO:0006914">
    <property type="term" value="P:autophagy"/>
    <property type="evidence" value="ECO:0007669"/>
    <property type="project" value="UniProtKB-KW"/>
</dbReference>
<evidence type="ECO:0000256" key="3">
    <source>
        <dbReference type="ARBA" id="ARBA00004394"/>
    </source>
</evidence>
<protein>
    <recommendedName>
        <fullName evidence="6">Autophagy-related protein 27</fullName>
    </recommendedName>
</protein>
<keyword evidence="7" id="KW-0813">Transport</keyword>
<evidence type="ECO:0000256" key="4">
    <source>
        <dbReference type="ARBA" id="ARBA00004472"/>
    </source>
</evidence>
<evidence type="ECO:0000256" key="17">
    <source>
        <dbReference type="ARBA" id="ARBA00023329"/>
    </source>
</evidence>
<dbReference type="PANTHER" id="PTHR15071">
    <property type="entry name" value="MANNOSE-6-PHOSPHATE RECEPTOR FAMILY MEMBER"/>
    <property type="match status" value="1"/>
</dbReference>
<dbReference type="AlphaFoldDB" id="A0A7S1P6P2"/>
<keyword evidence="15 19" id="KW-0472">Membrane</keyword>
<evidence type="ECO:0000256" key="15">
    <source>
        <dbReference type="ARBA" id="ARBA00023136"/>
    </source>
</evidence>
<evidence type="ECO:0000256" key="16">
    <source>
        <dbReference type="ARBA" id="ARBA00023157"/>
    </source>
</evidence>
<dbReference type="EMBL" id="HBGB01025888">
    <property type="protein sequence ID" value="CAD9059986.1"/>
    <property type="molecule type" value="Transcribed_RNA"/>
</dbReference>
<dbReference type="PANTHER" id="PTHR15071:SF0">
    <property type="entry name" value="MANNOSE 6-PHOSPHATE RECEPTOR-LIKE PROTEIN 1"/>
    <property type="match status" value="1"/>
</dbReference>
<keyword evidence="13" id="KW-0333">Golgi apparatus</keyword>
<keyword evidence="14" id="KW-0496">Mitochondrion</keyword>
<dbReference type="Gene3D" id="2.70.130.10">
    <property type="entry name" value="Mannose-6-phosphate receptor binding domain"/>
    <property type="match status" value="1"/>
</dbReference>
<name>A0A7S1P6P2_9ALVE</name>
<keyword evidence="11 19" id="KW-1133">Transmembrane helix</keyword>
<keyword evidence="10" id="KW-0653">Protein transport</keyword>
<dbReference type="Pfam" id="PF09451">
    <property type="entry name" value="ATG27"/>
    <property type="match status" value="1"/>
</dbReference>
<feature type="signal peptide" evidence="20">
    <location>
        <begin position="1"/>
        <end position="22"/>
    </location>
</feature>
<evidence type="ECO:0000256" key="2">
    <source>
        <dbReference type="ARBA" id="ARBA00004358"/>
    </source>
</evidence>